<keyword evidence="3 6" id="KW-0863">Zinc-finger</keyword>
<comment type="caution">
    <text evidence="8">The sequence shown here is derived from an EMBL/GenBank/DDBJ whole genome shotgun (WGS) entry which is preliminary data.</text>
</comment>
<evidence type="ECO:0000256" key="5">
    <source>
        <dbReference type="ARBA" id="ARBA00022833"/>
    </source>
</evidence>
<dbReference type="SUPFAM" id="SSF57850">
    <property type="entry name" value="RING/U-box"/>
    <property type="match status" value="1"/>
</dbReference>
<evidence type="ECO:0000256" key="4">
    <source>
        <dbReference type="ARBA" id="ARBA00022786"/>
    </source>
</evidence>
<keyword evidence="9" id="KW-1185">Reference proteome</keyword>
<dbReference type="GO" id="GO:0008270">
    <property type="term" value="F:zinc ion binding"/>
    <property type="evidence" value="ECO:0007669"/>
    <property type="project" value="UniProtKB-KW"/>
</dbReference>
<dbReference type="EMBL" id="PQXO01000095">
    <property type="protein sequence ID" value="TGO89761.1"/>
    <property type="molecule type" value="Genomic_DNA"/>
</dbReference>
<dbReference type="Proteomes" id="UP000297280">
    <property type="component" value="Unassembled WGS sequence"/>
</dbReference>
<feature type="domain" description="RING-type" evidence="7">
    <location>
        <begin position="122"/>
        <end position="171"/>
    </location>
</feature>
<dbReference type="InterPro" id="IPR001841">
    <property type="entry name" value="Znf_RING"/>
</dbReference>
<organism evidence="8 9">
    <name type="scientific">Botrytis porri</name>
    <dbReference type="NCBI Taxonomy" id="87229"/>
    <lineage>
        <taxon>Eukaryota</taxon>
        <taxon>Fungi</taxon>
        <taxon>Dikarya</taxon>
        <taxon>Ascomycota</taxon>
        <taxon>Pezizomycotina</taxon>
        <taxon>Leotiomycetes</taxon>
        <taxon>Helotiales</taxon>
        <taxon>Sclerotiniaceae</taxon>
        <taxon>Botrytis</taxon>
    </lineage>
</organism>
<dbReference type="Pfam" id="PF12678">
    <property type="entry name" value="zf-rbx1"/>
    <property type="match status" value="1"/>
</dbReference>
<reference evidence="8 9" key="1">
    <citation type="submission" date="2017-12" db="EMBL/GenBank/DDBJ databases">
        <title>Comparative genomics of Botrytis spp.</title>
        <authorList>
            <person name="Valero-Jimenez C.A."/>
            <person name="Tapia P."/>
            <person name="Veloso J."/>
            <person name="Silva-Moreno E."/>
            <person name="Staats M."/>
            <person name="Valdes J.H."/>
            <person name="Van Kan J.A.L."/>
        </authorList>
    </citation>
    <scope>NUCLEOTIDE SEQUENCE [LARGE SCALE GENOMIC DNA]</scope>
    <source>
        <strain evidence="8 9">MUCL3349</strain>
    </source>
</reference>
<evidence type="ECO:0000256" key="3">
    <source>
        <dbReference type="ARBA" id="ARBA00022771"/>
    </source>
</evidence>
<proteinExistence type="predicted"/>
<dbReference type="GO" id="GO:0051301">
    <property type="term" value="P:cell division"/>
    <property type="evidence" value="ECO:0007669"/>
    <property type="project" value="UniProtKB-KW"/>
</dbReference>
<dbReference type="InterPro" id="IPR024766">
    <property type="entry name" value="Znf_RING_H2"/>
</dbReference>
<dbReference type="GO" id="GO:0031145">
    <property type="term" value="P:anaphase-promoting complex-dependent catabolic process"/>
    <property type="evidence" value="ECO:0007669"/>
    <property type="project" value="InterPro"/>
</dbReference>
<protein>
    <recommendedName>
        <fullName evidence="7">RING-type domain-containing protein</fullName>
    </recommendedName>
</protein>
<dbReference type="UniPathway" id="UPA00143"/>
<evidence type="ECO:0000313" key="9">
    <source>
        <dbReference type="Proteomes" id="UP000297280"/>
    </source>
</evidence>
<evidence type="ECO:0000313" key="8">
    <source>
        <dbReference type="EMBL" id="TGO89761.1"/>
    </source>
</evidence>
<name>A0A4Z1KZ44_9HELO</name>
<dbReference type="GO" id="GO:0061630">
    <property type="term" value="F:ubiquitin protein ligase activity"/>
    <property type="evidence" value="ECO:0007669"/>
    <property type="project" value="InterPro"/>
</dbReference>
<gene>
    <name evidence="8" type="ORF">BPOR_0095g00220</name>
</gene>
<comment type="pathway">
    <text evidence="1">Protein modification; protein ubiquitination.</text>
</comment>
<dbReference type="PROSITE" id="PS50089">
    <property type="entry name" value="ZF_RING_2"/>
    <property type="match status" value="1"/>
</dbReference>
<dbReference type="AlphaFoldDB" id="A0A4Z1KZ44"/>
<sequence>MNPLNATQVAGTDRIILIAEPEEGNAVVLLDQNFLLGDDLQIQLSNTEEIPDLVSYSPLPVDVADRLGQEAQETQNEYIAVLQKQRSLERINMPTSSEKKDKIRELMKPVKGNTDELSPCFCNEPYADETAEVDNNSHESVKMPDCTHIFEKCCIVQWLGDNSPSTCPMCRKVVHLPRDRLTIFTVSLTIINETERHDGQGLGE</sequence>
<keyword evidence="5" id="KW-0862">Zinc</keyword>
<keyword evidence="4" id="KW-0833">Ubl conjugation pathway</keyword>
<accession>A0A4Z1KZ44</accession>
<dbReference type="InterPro" id="IPR013083">
    <property type="entry name" value="Znf_RING/FYVE/PHD"/>
</dbReference>
<dbReference type="GO" id="GO:0097602">
    <property type="term" value="F:cullin family protein binding"/>
    <property type="evidence" value="ECO:0007669"/>
    <property type="project" value="InterPro"/>
</dbReference>
<evidence type="ECO:0000256" key="1">
    <source>
        <dbReference type="ARBA" id="ARBA00004906"/>
    </source>
</evidence>
<dbReference type="GO" id="GO:0005680">
    <property type="term" value="C:anaphase-promoting complex"/>
    <property type="evidence" value="ECO:0007669"/>
    <property type="project" value="InterPro"/>
</dbReference>
<dbReference type="Gene3D" id="3.30.40.10">
    <property type="entry name" value="Zinc/RING finger domain, C3HC4 (zinc finger)"/>
    <property type="match status" value="1"/>
</dbReference>
<dbReference type="GO" id="GO:0016567">
    <property type="term" value="P:protein ubiquitination"/>
    <property type="evidence" value="ECO:0007669"/>
    <property type="project" value="UniProtKB-UniPathway"/>
</dbReference>
<keyword evidence="2" id="KW-0479">Metal-binding</keyword>
<evidence type="ECO:0000259" key="7">
    <source>
        <dbReference type="PROSITE" id="PS50089"/>
    </source>
</evidence>
<evidence type="ECO:0000256" key="6">
    <source>
        <dbReference type="PROSITE-ProRule" id="PRU00175"/>
    </source>
</evidence>
<evidence type="ECO:0000256" key="2">
    <source>
        <dbReference type="ARBA" id="ARBA00022723"/>
    </source>
</evidence>